<dbReference type="InterPro" id="IPR018998">
    <property type="entry name" value="EndoU_C"/>
</dbReference>
<comment type="cofactor">
    <cofactor evidence="1">
        <name>Mn(2+)</name>
        <dbReference type="ChEBI" id="CHEBI:29035"/>
    </cofactor>
</comment>
<comment type="similarity">
    <text evidence="2">Belongs to the ENDOU family.</text>
</comment>
<keyword evidence="7" id="KW-0378">Hydrolase</keyword>
<organism evidence="12 13">
    <name type="scientific">Astrephomene gubernaculifera</name>
    <dbReference type="NCBI Taxonomy" id="47775"/>
    <lineage>
        <taxon>Eukaryota</taxon>
        <taxon>Viridiplantae</taxon>
        <taxon>Chlorophyta</taxon>
        <taxon>core chlorophytes</taxon>
        <taxon>Chlorophyceae</taxon>
        <taxon>CS clade</taxon>
        <taxon>Chlamydomonadales</taxon>
        <taxon>Astrephomenaceae</taxon>
        <taxon>Astrephomene</taxon>
    </lineage>
</organism>
<dbReference type="GO" id="GO:0016787">
    <property type="term" value="F:hydrolase activity"/>
    <property type="evidence" value="ECO:0007669"/>
    <property type="project" value="UniProtKB-KW"/>
</dbReference>
<evidence type="ECO:0000313" key="13">
    <source>
        <dbReference type="Proteomes" id="UP001054857"/>
    </source>
</evidence>
<dbReference type="Pfam" id="PF09412">
    <property type="entry name" value="XendoU"/>
    <property type="match status" value="1"/>
</dbReference>
<keyword evidence="6" id="KW-0255">Endonuclease</keyword>
<dbReference type="GO" id="GO:0004521">
    <property type="term" value="F:RNA endonuclease activity"/>
    <property type="evidence" value="ECO:0007669"/>
    <property type="project" value="InterPro"/>
</dbReference>
<evidence type="ECO:0000256" key="8">
    <source>
        <dbReference type="ARBA" id="ARBA00022884"/>
    </source>
</evidence>
<evidence type="ECO:0000256" key="10">
    <source>
        <dbReference type="ARBA" id="ARBA00023239"/>
    </source>
</evidence>
<evidence type="ECO:0000256" key="3">
    <source>
        <dbReference type="ARBA" id="ARBA00011245"/>
    </source>
</evidence>
<accession>A0AAD3DLV5</accession>
<dbReference type="PANTHER" id="PTHR12439">
    <property type="entry name" value="PLACENTAL PROTEIN 11-RELATED"/>
    <property type="match status" value="1"/>
</dbReference>
<keyword evidence="13" id="KW-1185">Reference proteome</keyword>
<dbReference type="Proteomes" id="UP001054857">
    <property type="component" value="Unassembled WGS sequence"/>
</dbReference>
<dbReference type="CDD" id="cd21159">
    <property type="entry name" value="XendoU"/>
    <property type="match status" value="1"/>
</dbReference>
<dbReference type="GO" id="GO:0016829">
    <property type="term" value="F:lyase activity"/>
    <property type="evidence" value="ECO:0007669"/>
    <property type="project" value="UniProtKB-KW"/>
</dbReference>
<evidence type="ECO:0000256" key="9">
    <source>
        <dbReference type="ARBA" id="ARBA00023211"/>
    </source>
</evidence>
<evidence type="ECO:0000256" key="7">
    <source>
        <dbReference type="ARBA" id="ARBA00022801"/>
    </source>
</evidence>
<keyword evidence="8" id="KW-0694">RNA-binding</keyword>
<keyword evidence="5" id="KW-0479">Metal-binding</keyword>
<comment type="subunit">
    <text evidence="3">Monomer.</text>
</comment>
<evidence type="ECO:0000259" key="11">
    <source>
        <dbReference type="PROSITE" id="PS51959"/>
    </source>
</evidence>
<dbReference type="PROSITE" id="PS51959">
    <property type="entry name" value="ENDOU"/>
    <property type="match status" value="1"/>
</dbReference>
<dbReference type="SUPFAM" id="SSF142877">
    <property type="entry name" value="EndoU-like"/>
    <property type="match status" value="1"/>
</dbReference>
<evidence type="ECO:0000256" key="5">
    <source>
        <dbReference type="ARBA" id="ARBA00022723"/>
    </source>
</evidence>
<reference evidence="12 13" key="1">
    <citation type="journal article" date="2021" name="Sci. Rep.">
        <title>Genome sequencing of the multicellular alga Astrephomene provides insights into convergent evolution of germ-soma differentiation.</title>
        <authorList>
            <person name="Yamashita S."/>
            <person name="Yamamoto K."/>
            <person name="Matsuzaki R."/>
            <person name="Suzuki S."/>
            <person name="Yamaguchi H."/>
            <person name="Hirooka S."/>
            <person name="Minakuchi Y."/>
            <person name="Miyagishima S."/>
            <person name="Kawachi M."/>
            <person name="Toyoda A."/>
            <person name="Nozaki H."/>
        </authorList>
    </citation>
    <scope>NUCLEOTIDE SEQUENCE [LARGE SCALE GENOMIC DNA]</scope>
    <source>
        <strain evidence="12 13">NIES-4017</strain>
    </source>
</reference>
<keyword evidence="9" id="KW-0464">Manganese</keyword>
<keyword evidence="10" id="KW-0456">Lyase</keyword>
<comment type="caution">
    <text evidence="12">The sequence shown here is derived from an EMBL/GenBank/DDBJ whole genome shotgun (WGS) entry which is preliminary data.</text>
</comment>
<sequence length="179" mass="20308">MHTSSLTQLAVGSTYMSPMWFSFYRRDGQNDSCGFEHVFVGESKGDVIVGFHNWIQFYIEEGRGHVDYLGYVRPRPAGRQVPDTADNEDRLVSVQFSWRGEEKSASTFFVGTSPEFELALYTLIFLCNPQQDKTFLELGPYDMNVVCYRIRSKYGDKVATAYPELLGEDPSNELQAGAL</sequence>
<feature type="domain" description="EndoU" evidence="11">
    <location>
        <begin position="1"/>
        <end position="167"/>
    </location>
</feature>
<gene>
    <name evidence="12" type="ORF">Agub_g5452</name>
</gene>
<name>A0AAD3DLV5_9CHLO</name>
<dbReference type="InterPro" id="IPR037227">
    <property type="entry name" value="EndoU-like"/>
</dbReference>
<dbReference type="InterPro" id="IPR039787">
    <property type="entry name" value="ENDOU"/>
</dbReference>
<dbReference type="GO" id="GO:0003723">
    <property type="term" value="F:RNA binding"/>
    <property type="evidence" value="ECO:0007669"/>
    <property type="project" value="UniProtKB-KW"/>
</dbReference>
<dbReference type="GO" id="GO:0046872">
    <property type="term" value="F:metal ion binding"/>
    <property type="evidence" value="ECO:0007669"/>
    <property type="project" value="UniProtKB-KW"/>
</dbReference>
<protein>
    <recommendedName>
        <fullName evidence="11">EndoU domain-containing protein</fullName>
    </recommendedName>
</protein>
<evidence type="ECO:0000256" key="2">
    <source>
        <dbReference type="ARBA" id="ARBA00010168"/>
    </source>
</evidence>
<dbReference type="EMBL" id="BMAR01000007">
    <property type="protein sequence ID" value="GFR44250.1"/>
    <property type="molecule type" value="Genomic_DNA"/>
</dbReference>
<evidence type="ECO:0000256" key="6">
    <source>
        <dbReference type="ARBA" id="ARBA00022759"/>
    </source>
</evidence>
<dbReference type="AlphaFoldDB" id="A0AAD3DLV5"/>
<evidence type="ECO:0000256" key="4">
    <source>
        <dbReference type="ARBA" id="ARBA00022722"/>
    </source>
</evidence>
<dbReference type="PANTHER" id="PTHR12439:SF11">
    <property type="entry name" value="URIDYLATE-SPECIFIC ENDORIBONUCLEASE"/>
    <property type="match status" value="1"/>
</dbReference>
<evidence type="ECO:0000313" key="12">
    <source>
        <dbReference type="EMBL" id="GFR44250.1"/>
    </source>
</evidence>
<proteinExistence type="inferred from homology"/>
<keyword evidence="4" id="KW-0540">Nuclease</keyword>
<evidence type="ECO:0000256" key="1">
    <source>
        <dbReference type="ARBA" id="ARBA00001936"/>
    </source>
</evidence>